<dbReference type="Gene3D" id="3.40.50.720">
    <property type="entry name" value="NAD(P)-binding Rossmann-like Domain"/>
    <property type="match status" value="1"/>
</dbReference>
<evidence type="ECO:0000313" key="3">
    <source>
        <dbReference type="EMBL" id="KAL3761115.1"/>
    </source>
</evidence>
<dbReference type="InterPro" id="IPR036291">
    <property type="entry name" value="NAD(P)-bd_dom_sf"/>
</dbReference>
<evidence type="ECO:0000256" key="2">
    <source>
        <dbReference type="ARBA" id="ARBA00023027"/>
    </source>
</evidence>
<reference evidence="3 4" key="1">
    <citation type="submission" date="2024-10" db="EMBL/GenBank/DDBJ databases">
        <title>Updated reference genomes for cyclostephanoid diatoms.</title>
        <authorList>
            <person name="Roberts W.R."/>
            <person name="Alverson A.J."/>
        </authorList>
    </citation>
    <scope>NUCLEOTIDE SEQUENCE [LARGE SCALE GENOMIC DNA]</scope>
    <source>
        <strain evidence="3 4">AJA232-27</strain>
    </source>
</reference>
<comment type="caution">
    <text evidence="3">The sequence shown here is derived from an EMBL/GenBank/DDBJ whole genome shotgun (WGS) entry which is preliminary data.</text>
</comment>
<evidence type="ECO:0008006" key="5">
    <source>
        <dbReference type="Google" id="ProtNLM"/>
    </source>
</evidence>
<comment type="similarity">
    <text evidence="1">Belongs to the NAD(P)-dependent epimerase/dehydratase family.</text>
</comment>
<dbReference type="EMBL" id="JALLBG020000157">
    <property type="protein sequence ID" value="KAL3761115.1"/>
    <property type="molecule type" value="Genomic_DNA"/>
</dbReference>
<organism evidence="3 4">
    <name type="scientific">Discostella pseudostelligera</name>
    <dbReference type="NCBI Taxonomy" id="259834"/>
    <lineage>
        <taxon>Eukaryota</taxon>
        <taxon>Sar</taxon>
        <taxon>Stramenopiles</taxon>
        <taxon>Ochrophyta</taxon>
        <taxon>Bacillariophyta</taxon>
        <taxon>Coscinodiscophyceae</taxon>
        <taxon>Thalassiosirophycidae</taxon>
        <taxon>Stephanodiscales</taxon>
        <taxon>Stephanodiscaceae</taxon>
        <taxon>Discostella</taxon>
    </lineage>
</organism>
<dbReference type="SUPFAM" id="SSF51735">
    <property type="entry name" value="NAD(P)-binding Rossmann-fold domains"/>
    <property type="match status" value="1"/>
</dbReference>
<protein>
    <recommendedName>
        <fullName evidence="5">NAD-dependent epimerase/dehydratase domain-containing protein</fullName>
    </recommendedName>
</protein>
<evidence type="ECO:0000256" key="1">
    <source>
        <dbReference type="ARBA" id="ARBA00007637"/>
    </source>
</evidence>
<keyword evidence="4" id="KW-1185">Reference proteome</keyword>
<name>A0ABD3MKS4_9STRA</name>
<sequence length="338" mass="36083">MMSTMPSSSSSSGIAIVGCGVLGTSLCKQLLSHPQFASRSITGITKSTSRHEAIRREVLGVGHHAETAAAAGGGEEVNDRFQLVTMEEILASSSSTTFRDVVFCAPPSGFEDYPSAIEHAATRLWTGIPNNNVGEKVVAEGEEEVVGSFVFTSSGAVYEGIDGETVDELSPTVSDATSNPRAYRMVQAENASIQQGGCALRLAGLYTLERGAHNYWLDTSGTAKGRKTLGRADGIVNLLHYEDAASAVLAALIVGPKVNSGQRFLISDGNPTTRRGICESAMKHARYRECTTMPPFLEVEKDGMEAAGPRGKVYDGRKSNEALGWKPKYSSFDEFMTL</sequence>
<proteinExistence type="inferred from homology"/>
<dbReference type="Proteomes" id="UP001530293">
    <property type="component" value="Unassembled WGS sequence"/>
</dbReference>
<accession>A0ABD3MKS4</accession>
<dbReference type="AlphaFoldDB" id="A0ABD3MKS4"/>
<evidence type="ECO:0000313" key="4">
    <source>
        <dbReference type="Proteomes" id="UP001530293"/>
    </source>
</evidence>
<dbReference type="PANTHER" id="PTHR43574">
    <property type="entry name" value="EPIMERASE-RELATED"/>
    <property type="match status" value="1"/>
</dbReference>
<keyword evidence="2" id="KW-0520">NAD</keyword>
<gene>
    <name evidence="3" type="ORF">ACHAWU_002365</name>
</gene>